<proteinExistence type="predicted"/>
<evidence type="ECO:0000313" key="1">
    <source>
        <dbReference type="EMBL" id="GAG04016.1"/>
    </source>
</evidence>
<reference evidence="1" key="1">
    <citation type="journal article" date="2014" name="Front. Microbiol.">
        <title>High frequency of phylogenetically diverse reductive dehalogenase-homologous genes in deep subseafloor sedimentary metagenomes.</title>
        <authorList>
            <person name="Kawai M."/>
            <person name="Futagami T."/>
            <person name="Toyoda A."/>
            <person name="Takaki Y."/>
            <person name="Nishi S."/>
            <person name="Hori S."/>
            <person name="Arai W."/>
            <person name="Tsubouchi T."/>
            <person name="Morono Y."/>
            <person name="Uchiyama I."/>
            <person name="Ito T."/>
            <person name="Fujiyama A."/>
            <person name="Inagaki F."/>
            <person name="Takami H."/>
        </authorList>
    </citation>
    <scope>NUCLEOTIDE SEQUENCE</scope>
    <source>
        <strain evidence="1">Expedition CK06-06</strain>
    </source>
</reference>
<comment type="caution">
    <text evidence="1">The sequence shown here is derived from an EMBL/GenBank/DDBJ whole genome shotgun (WGS) entry which is preliminary data.</text>
</comment>
<dbReference type="AlphaFoldDB" id="X0VU14"/>
<sequence length="52" mass="5837">MDKFEGFYRGKRTTKGEKNIATLLEALKELVGLVDAIREGEYTPDSFTTQPA</sequence>
<name>X0VU14_9ZZZZ</name>
<feature type="non-terminal residue" evidence="1">
    <location>
        <position position="52"/>
    </location>
</feature>
<accession>X0VU14</accession>
<gene>
    <name evidence="1" type="ORF">S01H1_38301</name>
</gene>
<organism evidence="1">
    <name type="scientific">marine sediment metagenome</name>
    <dbReference type="NCBI Taxonomy" id="412755"/>
    <lineage>
        <taxon>unclassified sequences</taxon>
        <taxon>metagenomes</taxon>
        <taxon>ecological metagenomes</taxon>
    </lineage>
</organism>
<dbReference type="EMBL" id="BARS01024108">
    <property type="protein sequence ID" value="GAG04016.1"/>
    <property type="molecule type" value="Genomic_DNA"/>
</dbReference>
<protein>
    <submittedName>
        <fullName evidence="1">Uncharacterized protein</fullName>
    </submittedName>
</protein>